<proteinExistence type="inferred from homology"/>
<dbReference type="PANTHER" id="PTHR38097">
    <property type="match status" value="1"/>
</dbReference>
<sequence>MIDLDKMSSAELVQLIEAAEKRVKVKRTEEIEAARKEVEAIASKIGVPVSELLVAKGQGTHRRSGKPVETKYRLPNDHSKTWTGRGRQPLWVREWQDKHGNLDGLKA</sequence>
<dbReference type="GO" id="GO:0003680">
    <property type="term" value="F:minor groove of adenine-thymine-rich DNA binding"/>
    <property type="evidence" value="ECO:0007669"/>
    <property type="project" value="TreeGrafter"/>
</dbReference>
<dbReference type="GO" id="GO:0032993">
    <property type="term" value="C:protein-DNA complex"/>
    <property type="evidence" value="ECO:0007669"/>
    <property type="project" value="TreeGrafter"/>
</dbReference>
<dbReference type="AlphaFoldDB" id="A0A6I3SWY3"/>
<evidence type="ECO:0000256" key="1">
    <source>
        <dbReference type="ARBA" id="ARBA00004453"/>
    </source>
</evidence>
<evidence type="ECO:0000313" key="10">
    <source>
        <dbReference type="Proteomes" id="UP000622638"/>
    </source>
</evidence>
<dbReference type="EMBL" id="BMKG01000035">
    <property type="protein sequence ID" value="GGC22986.1"/>
    <property type="molecule type" value="Genomic_DNA"/>
</dbReference>
<evidence type="ECO:0000256" key="2">
    <source>
        <dbReference type="ARBA" id="ARBA00010610"/>
    </source>
</evidence>
<evidence type="ECO:0000256" key="4">
    <source>
        <dbReference type="ARBA" id="ARBA00023125"/>
    </source>
</evidence>
<dbReference type="GO" id="GO:0001217">
    <property type="term" value="F:DNA-binding transcription repressor activity"/>
    <property type="evidence" value="ECO:0007669"/>
    <property type="project" value="TreeGrafter"/>
</dbReference>
<dbReference type="RefSeq" id="WP_155470857.1">
    <property type="nucleotide sequence ID" value="NZ_BMKG01000035.1"/>
</dbReference>
<reference evidence="7" key="1">
    <citation type="journal article" date="2014" name="Int. J. Syst. Evol. Microbiol.">
        <title>Complete genome of a new Firmicutes species belonging to the dominant human colonic microbiota ('Ruminococcus bicirculans') reveals two chromosomes and a selective capacity to utilize plant glucans.</title>
        <authorList>
            <consortium name="NISC Comparative Sequencing Program"/>
            <person name="Wegmann U."/>
            <person name="Louis P."/>
            <person name="Goesmann A."/>
            <person name="Henrissat B."/>
            <person name="Duncan S.H."/>
            <person name="Flint H.J."/>
        </authorList>
    </citation>
    <scope>NUCLEOTIDE SEQUENCE</scope>
    <source>
        <strain evidence="7">CGMCC 1.15931</strain>
    </source>
</reference>
<dbReference type="Pfam" id="PF00816">
    <property type="entry name" value="Histone_HNS"/>
    <property type="match status" value="1"/>
</dbReference>
<dbReference type="Proteomes" id="UP000430634">
    <property type="component" value="Unassembled WGS sequence"/>
</dbReference>
<feature type="compositionally biased region" description="Basic and acidic residues" evidence="5">
    <location>
        <begin position="66"/>
        <end position="80"/>
    </location>
</feature>
<feature type="region of interest" description="Disordered" evidence="5">
    <location>
        <begin position="56"/>
        <end position="80"/>
    </location>
</feature>
<dbReference type="Gene3D" id="4.10.430.10">
    <property type="entry name" value="Histone-like protein H-NS, C-terminal domain"/>
    <property type="match status" value="1"/>
</dbReference>
<feature type="domain" description="DNA-binding protein H-NS-like C-terminal" evidence="6">
    <location>
        <begin position="60"/>
        <end position="107"/>
    </location>
</feature>
<dbReference type="SMART" id="SM00528">
    <property type="entry name" value="HNS"/>
    <property type="match status" value="1"/>
</dbReference>
<gene>
    <name evidence="7" type="primary">hvrA</name>
    <name evidence="7" type="ORF">GCM10011572_50610</name>
    <name evidence="8" type="ORF">GM672_12480</name>
</gene>
<dbReference type="InterPro" id="IPR037150">
    <property type="entry name" value="H-NS_C_dom_sf"/>
</dbReference>
<evidence type="ECO:0000256" key="3">
    <source>
        <dbReference type="ARBA" id="ARBA00022490"/>
    </source>
</evidence>
<dbReference type="InterPro" id="IPR027444">
    <property type="entry name" value="H-NS_C_dom"/>
</dbReference>
<evidence type="ECO:0000313" key="8">
    <source>
        <dbReference type="EMBL" id="MTV53544.1"/>
    </source>
</evidence>
<reference evidence="8 9" key="3">
    <citation type="submission" date="2019-11" db="EMBL/GenBank/DDBJ databases">
        <title>Type strains purchased from KCTC, JCM and DSMZ.</title>
        <authorList>
            <person name="Lu H."/>
        </authorList>
    </citation>
    <scope>NUCLEOTIDE SEQUENCE [LARGE SCALE GENOMIC DNA]</scope>
    <source>
        <strain evidence="8 9">KCTC 52429</strain>
    </source>
</reference>
<keyword evidence="4 7" id="KW-0238">DNA-binding</keyword>
<dbReference type="GO" id="GO:0003681">
    <property type="term" value="F:bent DNA binding"/>
    <property type="evidence" value="ECO:0007669"/>
    <property type="project" value="TreeGrafter"/>
</dbReference>
<accession>A0A6I3SWY3</accession>
<dbReference type="OrthoDB" id="5297879at2"/>
<reference evidence="7" key="4">
    <citation type="submission" date="2024-05" db="EMBL/GenBank/DDBJ databases">
        <authorList>
            <person name="Sun Q."/>
            <person name="Zhou Y."/>
        </authorList>
    </citation>
    <scope>NUCLEOTIDE SEQUENCE</scope>
    <source>
        <strain evidence="7">CGMCC 1.15931</strain>
    </source>
</reference>
<dbReference type="GO" id="GO:0005829">
    <property type="term" value="C:cytosol"/>
    <property type="evidence" value="ECO:0007669"/>
    <property type="project" value="TreeGrafter"/>
</dbReference>
<evidence type="ECO:0000313" key="7">
    <source>
        <dbReference type="EMBL" id="GGC22986.1"/>
    </source>
</evidence>
<name>A0A6I3SWY3_9BURK</name>
<keyword evidence="3" id="KW-0963">Cytoplasm</keyword>
<dbReference type="PANTHER" id="PTHR38097:SF2">
    <property type="entry name" value="DNA-BINDING PROTEIN STPA"/>
    <property type="match status" value="1"/>
</dbReference>
<dbReference type="EMBL" id="WNKZ01000031">
    <property type="protein sequence ID" value="MTV53544.1"/>
    <property type="molecule type" value="Genomic_DNA"/>
</dbReference>
<dbReference type="Proteomes" id="UP000622638">
    <property type="component" value="Unassembled WGS sequence"/>
</dbReference>
<comment type="similarity">
    <text evidence="2">Belongs to the histone-like protein H-NS family.</text>
</comment>
<reference evidence="10" key="2">
    <citation type="journal article" date="2019" name="Int. J. Syst. Evol. Microbiol.">
        <title>The Global Catalogue of Microorganisms (GCM) 10K type strain sequencing project: providing services to taxonomists for standard genome sequencing and annotation.</title>
        <authorList>
            <consortium name="The Broad Institute Genomics Platform"/>
            <consortium name="The Broad Institute Genome Sequencing Center for Infectious Disease"/>
            <person name="Wu L."/>
            <person name="Ma J."/>
        </authorList>
    </citation>
    <scope>NUCLEOTIDE SEQUENCE [LARGE SCALE GENOMIC DNA]</scope>
    <source>
        <strain evidence="10">CGMCC 1.15931</strain>
    </source>
</reference>
<comment type="caution">
    <text evidence="8">The sequence shown here is derived from an EMBL/GenBank/DDBJ whole genome shotgun (WGS) entry which is preliminary data.</text>
</comment>
<evidence type="ECO:0000313" key="9">
    <source>
        <dbReference type="Proteomes" id="UP000430634"/>
    </source>
</evidence>
<organism evidence="8 9">
    <name type="scientific">Pseudoduganella buxea</name>
    <dbReference type="NCBI Taxonomy" id="1949069"/>
    <lineage>
        <taxon>Bacteria</taxon>
        <taxon>Pseudomonadati</taxon>
        <taxon>Pseudomonadota</taxon>
        <taxon>Betaproteobacteria</taxon>
        <taxon>Burkholderiales</taxon>
        <taxon>Oxalobacteraceae</taxon>
        <taxon>Telluria group</taxon>
        <taxon>Pseudoduganella</taxon>
    </lineage>
</organism>
<comment type="subcellular location">
    <subcellularLocation>
        <location evidence="1">Cytoplasm</location>
        <location evidence="1">Nucleoid</location>
    </subcellularLocation>
</comment>
<dbReference type="GO" id="GO:0009295">
    <property type="term" value="C:nucleoid"/>
    <property type="evidence" value="ECO:0007669"/>
    <property type="project" value="UniProtKB-SubCell"/>
</dbReference>
<dbReference type="SUPFAM" id="SSF81273">
    <property type="entry name" value="H-NS histone-like proteins"/>
    <property type="match status" value="1"/>
</dbReference>
<evidence type="ECO:0000259" key="6">
    <source>
        <dbReference type="SMART" id="SM00528"/>
    </source>
</evidence>
<dbReference type="GO" id="GO:0000976">
    <property type="term" value="F:transcription cis-regulatory region binding"/>
    <property type="evidence" value="ECO:0007669"/>
    <property type="project" value="TreeGrafter"/>
</dbReference>
<evidence type="ECO:0000256" key="5">
    <source>
        <dbReference type="SAM" id="MobiDB-lite"/>
    </source>
</evidence>
<protein>
    <submittedName>
        <fullName evidence="7">DNA-binding protein</fullName>
    </submittedName>
    <submittedName>
        <fullName evidence="8">H-NS histone family protein</fullName>
    </submittedName>
</protein>
<keyword evidence="10" id="KW-1185">Reference proteome</keyword>